<dbReference type="PANTHER" id="PTHR43739">
    <property type="entry name" value="XYLOGLUCANASE (EUROFUNG)"/>
    <property type="match status" value="1"/>
</dbReference>
<dbReference type="Proteomes" id="UP001172083">
    <property type="component" value="Unassembled WGS sequence"/>
</dbReference>
<evidence type="ECO:0000313" key="2">
    <source>
        <dbReference type="Proteomes" id="UP001172083"/>
    </source>
</evidence>
<evidence type="ECO:0000313" key="1">
    <source>
        <dbReference type="EMBL" id="MDN5215896.1"/>
    </source>
</evidence>
<dbReference type="PANTHER" id="PTHR43739:SF5">
    <property type="entry name" value="EXO-ALPHA-SIALIDASE"/>
    <property type="match status" value="1"/>
</dbReference>
<name>A0ABT8LFB1_9BACT</name>
<dbReference type="EMBL" id="JAUJEB010000007">
    <property type="protein sequence ID" value="MDN5215896.1"/>
    <property type="molecule type" value="Genomic_DNA"/>
</dbReference>
<sequence length="360" mass="40188">MALKILVGTSKGMVIVEKKEDLWTIVDTQFLGMPVSMLFADKVTGRWWVALDHKHWGPKLHYTDDGGDQWHEVSVPAYKQFGHHKDKSVQLKKIWVMENAGPEKPGCLWLGTEPGGLFYSDNNGETFQLNEGLWNHPSRMDENQWFGAGRDHPFIHSIVVDPRDSDRLFVAVSCAGVFASDDCGQSWSVKNNGLQATYLPNPNIDVGHDPHLMLACPADPDIMWQQNHCGIFRSLDRGANWDQVSEEGGFPHYGFALAIDEVNTDEAWVIPAQSDEIRVATGLRMSVCHTTNGGKSWTAQEKGLPATNAFGIVLRHAFAKKEHLLVFGTNNGNLFLSEDKGDTWTRVSADLPPIHYVKIS</sequence>
<dbReference type="SUPFAM" id="SSF110296">
    <property type="entry name" value="Oligoxyloglucan reducing end-specific cellobiohydrolase"/>
    <property type="match status" value="1"/>
</dbReference>
<dbReference type="GO" id="GO:0016787">
    <property type="term" value="F:hydrolase activity"/>
    <property type="evidence" value="ECO:0007669"/>
    <property type="project" value="UniProtKB-KW"/>
</dbReference>
<dbReference type="InterPro" id="IPR015943">
    <property type="entry name" value="WD40/YVTN_repeat-like_dom_sf"/>
</dbReference>
<protein>
    <submittedName>
        <fullName evidence="1">Glycosyl hydrolase</fullName>
    </submittedName>
</protein>
<dbReference type="CDD" id="cd15482">
    <property type="entry name" value="Sialidase_non-viral"/>
    <property type="match status" value="1"/>
</dbReference>
<keyword evidence="2" id="KW-1185">Reference proteome</keyword>
<organism evidence="1 2">
    <name type="scientific">Agaribacillus aureus</name>
    <dbReference type="NCBI Taxonomy" id="3051825"/>
    <lineage>
        <taxon>Bacteria</taxon>
        <taxon>Pseudomonadati</taxon>
        <taxon>Bacteroidota</taxon>
        <taxon>Cytophagia</taxon>
        <taxon>Cytophagales</taxon>
        <taxon>Splendidivirgaceae</taxon>
        <taxon>Agaribacillus</taxon>
    </lineage>
</organism>
<reference evidence="1" key="1">
    <citation type="submission" date="2023-06" db="EMBL/GenBank/DDBJ databases">
        <title>Genomic of Agaribacillus aureum.</title>
        <authorList>
            <person name="Wang G."/>
        </authorList>
    </citation>
    <scope>NUCLEOTIDE SEQUENCE</scope>
    <source>
        <strain evidence="1">BMA12</strain>
    </source>
</reference>
<comment type="caution">
    <text evidence="1">The sequence shown here is derived from an EMBL/GenBank/DDBJ whole genome shotgun (WGS) entry which is preliminary data.</text>
</comment>
<dbReference type="InterPro" id="IPR052025">
    <property type="entry name" value="Xyloglucanase_GH74"/>
</dbReference>
<keyword evidence="1" id="KW-0378">Hydrolase</keyword>
<gene>
    <name evidence="1" type="ORF">QQ020_27715</name>
</gene>
<proteinExistence type="predicted"/>
<dbReference type="Gene3D" id="2.130.10.10">
    <property type="entry name" value="YVTN repeat-like/Quinoprotein amine dehydrogenase"/>
    <property type="match status" value="1"/>
</dbReference>
<accession>A0ABT8LFB1</accession>